<accession>A0ABS3APJ8</accession>
<evidence type="ECO:0000256" key="1">
    <source>
        <dbReference type="ARBA" id="ARBA00022962"/>
    </source>
</evidence>
<dbReference type="PROSITE" id="PS51273">
    <property type="entry name" value="GATASE_TYPE_1"/>
    <property type="match status" value="1"/>
</dbReference>
<dbReference type="PANTHER" id="PTHR43418:SF4">
    <property type="entry name" value="MULTIFUNCTIONAL TRYPTOPHAN BIOSYNTHESIS PROTEIN"/>
    <property type="match status" value="1"/>
</dbReference>
<dbReference type="PRINTS" id="PR00096">
    <property type="entry name" value="GATASE"/>
</dbReference>
<proteinExistence type="predicted"/>
<gene>
    <name evidence="3" type="ORF">JYU14_00665</name>
</gene>
<dbReference type="PANTHER" id="PTHR43418">
    <property type="entry name" value="MULTIFUNCTIONAL TRYPTOPHAN BIOSYNTHESIS PROTEIN-RELATED"/>
    <property type="match status" value="1"/>
</dbReference>
<protein>
    <submittedName>
        <fullName evidence="3">Aminodeoxychorismate/anthranilate synthase component II</fullName>
    </submittedName>
</protein>
<dbReference type="SUPFAM" id="SSF52317">
    <property type="entry name" value="Class I glutamine amidotransferase-like"/>
    <property type="match status" value="1"/>
</dbReference>
<evidence type="ECO:0000313" key="4">
    <source>
        <dbReference type="Proteomes" id="UP000722121"/>
    </source>
</evidence>
<dbReference type="PRINTS" id="PR00097">
    <property type="entry name" value="ANTSNTHASEII"/>
</dbReference>
<dbReference type="InterPro" id="IPR050472">
    <property type="entry name" value="Anth_synth/Amidotransfase"/>
</dbReference>
<feature type="domain" description="Glutamine amidotransferase" evidence="2">
    <location>
        <begin position="3"/>
        <end position="181"/>
    </location>
</feature>
<dbReference type="InterPro" id="IPR006221">
    <property type="entry name" value="TrpG/PapA_dom"/>
</dbReference>
<dbReference type="Pfam" id="PF00117">
    <property type="entry name" value="GATase"/>
    <property type="match status" value="1"/>
</dbReference>
<organism evidence="3 4">
    <name type="scientific">Simkania negevensis</name>
    <dbReference type="NCBI Taxonomy" id="83561"/>
    <lineage>
        <taxon>Bacteria</taxon>
        <taxon>Pseudomonadati</taxon>
        <taxon>Chlamydiota</taxon>
        <taxon>Chlamydiia</taxon>
        <taxon>Parachlamydiales</taxon>
        <taxon>Simkaniaceae</taxon>
        <taxon>Simkania</taxon>
    </lineage>
</organism>
<dbReference type="PRINTS" id="PR00099">
    <property type="entry name" value="CPSGATASE"/>
</dbReference>
<dbReference type="InterPro" id="IPR017926">
    <property type="entry name" value="GATASE"/>
</dbReference>
<dbReference type="NCBIfam" id="TIGR00566">
    <property type="entry name" value="trpG_papA"/>
    <property type="match status" value="1"/>
</dbReference>
<sequence>MILLIDNYDSFTYNLYHQIAQHADVVIFRNDELNLSDIASMNPTAIVLSPGPGTPRNAGICADVVKLCAPTTPILGVCLGMQVIVEVFGGRVAEGNPVHGKTSYIIHNSSGLLKKVPSPFPVGRYHSLKATRLPTSLSCNGYTSDGTPMSIQHNKYLCFGVQFHPESIMTPHGNILIDNFLSVVH</sequence>
<keyword evidence="1" id="KW-0315">Glutamine amidotransferase</keyword>
<dbReference type="InterPro" id="IPR029062">
    <property type="entry name" value="Class_I_gatase-like"/>
</dbReference>
<dbReference type="CDD" id="cd01743">
    <property type="entry name" value="GATase1_Anthranilate_Synthase"/>
    <property type="match status" value="1"/>
</dbReference>
<dbReference type="EMBL" id="JAFITR010000008">
    <property type="protein sequence ID" value="MBN4066581.1"/>
    <property type="molecule type" value="Genomic_DNA"/>
</dbReference>
<keyword evidence="4" id="KW-1185">Reference proteome</keyword>
<comment type="caution">
    <text evidence="3">The sequence shown here is derived from an EMBL/GenBank/DDBJ whole genome shotgun (WGS) entry which is preliminary data.</text>
</comment>
<dbReference type="Gene3D" id="3.40.50.880">
    <property type="match status" value="1"/>
</dbReference>
<name>A0ABS3APJ8_9BACT</name>
<reference evidence="3 4" key="1">
    <citation type="submission" date="2021-02" db="EMBL/GenBank/DDBJ databases">
        <title>Activity-based single-cell genomes from oceanic crustal fluid captures similar information to metagenomic and metatranscriptomic surveys with orders of magnitude less sampling.</title>
        <authorList>
            <person name="D'Angelo T.S."/>
            <person name="Orcutt B.N."/>
        </authorList>
    </citation>
    <scope>NUCLEOTIDE SEQUENCE [LARGE SCALE GENOMIC DNA]</scope>
    <source>
        <strain evidence="3">AH-315-G07</strain>
    </source>
</reference>
<dbReference type="Proteomes" id="UP000722121">
    <property type="component" value="Unassembled WGS sequence"/>
</dbReference>
<evidence type="ECO:0000313" key="3">
    <source>
        <dbReference type="EMBL" id="MBN4066581.1"/>
    </source>
</evidence>
<evidence type="ECO:0000259" key="2">
    <source>
        <dbReference type="Pfam" id="PF00117"/>
    </source>
</evidence>